<dbReference type="EMBL" id="BAGZ01000025">
    <property type="protein sequence ID" value="GAB79445.1"/>
    <property type="molecule type" value="Genomic_DNA"/>
</dbReference>
<feature type="domain" description="Chorismate-utilising enzyme C-terminal" evidence="7">
    <location>
        <begin position="105"/>
        <end position="359"/>
    </location>
</feature>
<dbReference type="eggNOG" id="COG1169">
    <property type="taxonomic scope" value="Bacteria"/>
</dbReference>
<dbReference type="SUPFAM" id="SSF56322">
    <property type="entry name" value="ADC synthase"/>
    <property type="match status" value="1"/>
</dbReference>
<evidence type="ECO:0000256" key="1">
    <source>
        <dbReference type="ARBA" id="ARBA00000799"/>
    </source>
</evidence>
<dbReference type="PANTHER" id="PTHR42839:SF2">
    <property type="entry name" value="ISOCHORISMATE SYNTHASE ENTC"/>
    <property type="match status" value="1"/>
</dbReference>
<accession>K6VVS7</accession>
<evidence type="ECO:0000259" key="7">
    <source>
        <dbReference type="Pfam" id="PF00425"/>
    </source>
</evidence>
<dbReference type="Proteomes" id="UP000008495">
    <property type="component" value="Unassembled WGS sequence"/>
</dbReference>
<dbReference type="GO" id="GO:0009697">
    <property type="term" value="P:salicylic acid biosynthetic process"/>
    <property type="evidence" value="ECO:0007669"/>
    <property type="project" value="TreeGrafter"/>
</dbReference>
<proteinExistence type="inferred from homology"/>
<name>K6VVS7_9MICO</name>
<dbReference type="NCBIfam" id="TIGR00543">
    <property type="entry name" value="isochor_syn"/>
    <property type="match status" value="1"/>
</dbReference>
<dbReference type="PRINTS" id="PR00095">
    <property type="entry name" value="ANTSNTHASEI"/>
</dbReference>
<evidence type="ECO:0000256" key="4">
    <source>
        <dbReference type="ARBA" id="ARBA00023235"/>
    </source>
</evidence>
<feature type="region of interest" description="Disordered" evidence="6">
    <location>
        <begin position="185"/>
        <end position="206"/>
    </location>
</feature>
<dbReference type="RefSeq" id="WP_006504203.1">
    <property type="nucleotide sequence ID" value="NZ_BAGZ01000025.1"/>
</dbReference>
<evidence type="ECO:0000256" key="6">
    <source>
        <dbReference type="SAM" id="MobiDB-lite"/>
    </source>
</evidence>
<keyword evidence="9" id="KW-1185">Reference proteome</keyword>
<evidence type="ECO:0000256" key="5">
    <source>
        <dbReference type="ARBA" id="ARBA00041564"/>
    </source>
</evidence>
<dbReference type="InterPro" id="IPR019999">
    <property type="entry name" value="Anth_synth_I-like"/>
</dbReference>
<gene>
    <name evidence="8" type="ORF">AUCHE_25_00260</name>
</gene>
<dbReference type="Gene3D" id="3.60.120.10">
    <property type="entry name" value="Anthranilate synthase"/>
    <property type="match status" value="1"/>
</dbReference>
<comment type="catalytic activity">
    <reaction evidence="1">
        <text>chorismate = isochorismate</text>
        <dbReference type="Rhea" id="RHEA:18985"/>
        <dbReference type="ChEBI" id="CHEBI:29748"/>
        <dbReference type="ChEBI" id="CHEBI:29780"/>
        <dbReference type="EC" id="5.4.4.2"/>
    </reaction>
</comment>
<dbReference type="AlphaFoldDB" id="K6VVS7"/>
<evidence type="ECO:0000313" key="8">
    <source>
        <dbReference type="EMBL" id="GAB79445.1"/>
    </source>
</evidence>
<organism evidence="8 9">
    <name type="scientific">Austwickia chelonae NBRC 105200</name>
    <dbReference type="NCBI Taxonomy" id="1184607"/>
    <lineage>
        <taxon>Bacteria</taxon>
        <taxon>Bacillati</taxon>
        <taxon>Actinomycetota</taxon>
        <taxon>Actinomycetes</taxon>
        <taxon>Micrococcales</taxon>
        <taxon>Dermatophilaceae</taxon>
        <taxon>Austwickia</taxon>
    </lineage>
</organism>
<comment type="similarity">
    <text evidence="2">Belongs to the isochorismate synthase family.</text>
</comment>
<dbReference type="InterPro" id="IPR015890">
    <property type="entry name" value="Chorismate_C"/>
</dbReference>
<evidence type="ECO:0000313" key="9">
    <source>
        <dbReference type="Proteomes" id="UP000008495"/>
    </source>
</evidence>
<dbReference type="STRING" id="100225.SAMN05421595_2450"/>
<keyword evidence="4" id="KW-0413">Isomerase</keyword>
<dbReference type="EC" id="5.4.4.2" evidence="3"/>
<dbReference type="InterPro" id="IPR004561">
    <property type="entry name" value="IsoChor_synthase"/>
</dbReference>
<evidence type="ECO:0000256" key="2">
    <source>
        <dbReference type="ARBA" id="ARBA00005297"/>
    </source>
</evidence>
<comment type="caution">
    <text evidence="8">The sequence shown here is derived from an EMBL/GenBank/DDBJ whole genome shotgun (WGS) entry which is preliminary data.</text>
</comment>
<dbReference type="OrthoDB" id="9806579at2"/>
<dbReference type="InterPro" id="IPR000408">
    <property type="entry name" value="Reg_chr_condens"/>
</dbReference>
<evidence type="ECO:0000256" key="3">
    <source>
        <dbReference type="ARBA" id="ARBA00012824"/>
    </source>
</evidence>
<dbReference type="GO" id="GO:0008909">
    <property type="term" value="F:isochorismate synthase activity"/>
    <property type="evidence" value="ECO:0007669"/>
    <property type="project" value="UniProtKB-EC"/>
</dbReference>
<protein>
    <recommendedName>
        <fullName evidence="3">isochorismate synthase</fullName>
        <ecNumber evidence="3">5.4.4.2</ecNumber>
    </recommendedName>
    <alternativeName>
        <fullName evidence="5">Isochorismate mutase</fullName>
    </alternativeName>
</protein>
<reference evidence="8 9" key="1">
    <citation type="submission" date="2012-08" db="EMBL/GenBank/DDBJ databases">
        <title>Whole genome shotgun sequence of Austwickia chelonae NBRC 105200.</title>
        <authorList>
            <person name="Yoshida I."/>
            <person name="Hosoyama A."/>
            <person name="Tsuchikane K."/>
            <person name="Katsumata H."/>
            <person name="Ando Y."/>
            <person name="Ohji S."/>
            <person name="Hamada M."/>
            <person name="Tamura T."/>
            <person name="Yamazoe A."/>
            <person name="Yamazaki S."/>
            <person name="Fujita N."/>
        </authorList>
    </citation>
    <scope>NUCLEOTIDE SEQUENCE [LARGE SCALE GENOMIC DNA]</scope>
    <source>
        <strain evidence="8 9">NBRC 105200</strain>
    </source>
</reference>
<dbReference type="Pfam" id="PF00425">
    <property type="entry name" value="Chorismate_bind"/>
    <property type="match status" value="1"/>
</dbReference>
<dbReference type="InterPro" id="IPR005801">
    <property type="entry name" value="ADC_synthase"/>
</dbReference>
<dbReference type="PROSITE" id="PS00626">
    <property type="entry name" value="RCC1_2"/>
    <property type="match status" value="1"/>
</dbReference>
<dbReference type="PANTHER" id="PTHR42839">
    <property type="entry name" value="ISOCHORISMATE SYNTHASE ENTC"/>
    <property type="match status" value="1"/>
</dbReference>
<sequence>MIPRALFTVPTPPHPVRLRFHTTQGSLKATGGRIHTIDVSSPGELASWAREQGTVAGAISFDGRTAALSVVHEMHRHGDPLLEAGSGWNGFPRVVGTPEETPTSAGYRGRVEKALSVFERGELDKIVLARKLRLRFETTVPAEYLYQALVEAHPEARTYAVSPAEGQWLVGASPELLVSRQGRTVTSHPLAGSVPRSPDPVEDENRGRRLLTSEKDLREHSYVVEMIADTLSPYCRRLAVADRSALVGTRTVWHLGTWIEGELRDQDTTALELAAALQPTPALAGAPVASAVHTLEELEPFARGYYGGCIGWCDDNGDGEWTVAIRCASVRGPVVDLYAGAGIVAGSDPAAELTETTAKLSTLADVLLASELEVEVAPDGARSA</sequence>